<sequence length="190" mass="20260">MGRRNILAVGIAAGALGVPALATPALAQADRENTLYLDLKDGRVVIELRPDLAPKHVERIKALARQGFYDNTPFHRVIEGFMAQGGDPTGTGTGGSPMPDLAAEFSPPAKARFLRGVCGMARSQSPNSANSQFFIMFAPNPGLDGQYTIWGRVVSGMENVDKIKRGTGSNGMVQNPDRIVRMRVAADVPA</sequence>
<dbReference type="Gene3D" id="2.40.100.10">
    <property type="entry name" value="Cyclophilin-like"/>
    <property type="match status" value="1"/>
</dbReference>
<comment type="catalytic activity">
    <reaction evidence="4">
        <text>[protein]-peptidylproline (omega=180) = [protein]-peptidylproline (omega=0)</text>
        <dbReference type="Rhea" id="RHEA:16237"/>
        <dbReference type="Rhea" id="RHEA-COMP:10747"/>
        <dbReference type="Rhea" id="RHEA-COMP:10748"/>
        <dbReference type="ChEBI" id="CHEBI:83833"/>
        <dbReference type="ChEBI" id="CHEBI:83834"/>
        <dbReference type="EC" id="5.2.1.8"/>
    </reaction>
</comment>
<dbReference type="GO" id="GO:0016853">
    <property type="term" value="F:isomerase activity"/>
    <property type="evidence" value="ECO:0007669"/>
    <property type="project" value="UniProtKB-KW"/>
</dbReference>
<keyword evidence="3 4" id="KW-0413">Isomerase</keyword>
<dbReference type="InterPro" id="IPR002130">
    <property type="entry name" value="Cyclophilin-type_PPIase_dom"/>
</dbReference>
<proteinExistence type="inferred from homology"/>
<dbReference type="InterPro" id="IPR020892">
    <property type="entry name" value="Cyclophilin-type_PPIase_CS"/>
</dbReference>
<dbReference type="EMBL" id="JANJOU010000002">
    <property type="protein sequence ID" value="MCR0981398.1"/>
    <property type="molecule type" value="Genomic_DNA"/>
</dbReference>
<evidence type="ECO:0000256" key="3">
    <source>
        <dbReference type="ARBA" id="ARBA00023235"/>
    </source>
</evidence>
<dbReference type="CDD" id="cd00317">
    <property type="entry name" value="cyclophilin"/>
    <property type="match status" value="1"/>
</dbReference>
<dbReference type="Pfam" id="PF00160">
    <property type="entry name" value="Pro_isomerase"/>
    <property type="match status" value="1"/>
</dbReference>
<feature type="signal peptide" evidence="4">
    <location>
        <begin position="1"/>
        <end position="27"/>
    </location>
</feature>
<evidence type="ECO:0000256" key="1">
    <source>
        <dbReference type="ARBA" id="ARBA00007365"/>
    </source>
</evidence>
<organism evidence="6 7">
    <name type="scientific">Roseomonas populi</name>
    <dbReference type="NCBI Taxonomy" id="3121582"/>
    <lineage>
        <taxon>Bacteria</taxon>
        <taxon>Pseudomonadati</taxon>
        <taxon>Pseudomonadota</taxon>
        <taxon>Alphaproteobacteria</taxon>
        <taxon>Acetobacterales</taxon>
        <taxon>Roseomonadaceae</taxon>
        <taxon>Roseomonas</taxon>
    </lineage>
</organism>
<keyword evidence="4" id="KW-0732">Signal</keyword>
<dbReference type="PANTHER" id="PTHR45625">
    <property type="entry name" value="PEPTIDYL-PROLYL CIS-TRANS ISOMERASE-RELATED"/>
    <property type="match status" value="1"/>
</dbReference>
<dbReference type="PROSITE" id="PS00170">
    <property type="entry name" value="CSA_PPIASE_1"/>
    <property type="match status" value="1"/>
</dbReference>
<dbReference type="RefSeq" id="WP_257715066.1">
    <property type="nucleotide sequence ID" value="NZ_JANJOU010000002.1"/>
</dbReference>
<dbReference type="PROSITE" id="PS50072">
    <property type="entry name" value="CSA_PPIASE_2"/>
    <property type="match status" value="1"/>
</dbReference>
<comment type="similarity">
    <text evidence="1 4">Belongs to the cyclophilin-type PPIase family.</text>
</comment>
<evidence type="ECO:0000313" key="6">
    <source>
        <dbReference type="EMBL" id="MCR0981398.1"/>
    </source>
</evidence>
<evidence type="ECO:0000256" key="2">
    <source>
        <dbReference type="ARBA" id="ARBA00023110"/>
    </source>
</evidence>
<dbReference type="PRINTS" id="PR00153">
    <property type="entry name" value="CSAPPISMRASE"/>
</dbReference>
<reference evidence="6 7" key="1">
    <citation type="submission" date="2022-06" db="EMBL/GenBank/DDBJ databases">
        <title>Roseomonas CN29.</title>
        <authorList>
            <person name="Cheng Y."/>
            <person name="He X."/>
        </authorList>
    </citation>
    <scope>NUCLEOTIDE SEQUENCE [LARGE SCALE GENOMIC DNA]</scope>
    <source>
        <strain evidence="6 7">CN29</strain>
    </source>
</reference>
<dbReference type="PANTHER" id="PTHR45625:SF4">
    <property type="entry name" value="PEPTIDYLPROLYL ISOMERASE DOMAIN AND WD REPEAT-CONTAINING PROTEIN 1"/>
    <property type="match status" value="1"/>
</dbReference>
<name>A0ABT1WZX5_9PROT</name>
<dbReference type="InterPro" id="IPR029000">
    <property type="entry name" value="Cyclophilin-like_dom_sf"/>
</dbReference>
<gene>
    <name evidence="6" type="ORF">NRP21_04965</name>
</gene>
<protein>
    <recommendedName>
        <fullName evidence="4">Peptidyl-prolyl cis-trans isomerase</fullName>
        <shortName evidence="4">PPIase</shortName>
        <ecNumber evidence="4">5.2.1.8</ecNumber>
    </recommendedName>
</protein>
<evidence type="ECO:0000256" key="4">
    <source>
        <dbReference type="RuleBase" id="RU363019"/>
    </source>
</evidence>
<evidence type="ECO:0000313" key="7">
    <source>
        <dbReference type="Proteomes" id="UP001524642"/>
    </source>
</evidence>
<keyword evidence="7" id="KW-1185">Reference proteome</keyword>
<accession>A0ABT1WZX5</accession>
<keyword evidence="2 4" id="KW-0697">Rotamase</keyword>
<dbReference type="InterPro" id="IPR044666">
    <property type="entry name" value="Cyclophilin_A-like"/>
</dbReference>
<feature type="domain" description="PPIase cyclophilin-type" evidence="5">
    <location>
        <begin position="42"/>
        <end position="190"/>
    </location>
</feature>
<feature type="chain" id="PRO_5044971010" description="Peptidyl-prolyl cis-trans isomerase" evidence="4">
    <location>
        <begin position="28"/>
        <end position="190"/>
    </location>
</feature>
<evidence type="ECO:0000259" key="5">
    <source>
        <dbReference type="PROSITE" id="PS50072"/>
    </source>
</evidence>
<dbReference type="Proteomes" id="UP001524642">
    <property type="component" value="Unassembled WGS sequence"/>
</dbReference>
<comment type="caution">
    <text evidence="6">The sequence shown here is derived from an EMBL/GenBank/DDBJ whole genome shotgun (WGS) entry which is preliminary data.</text>
</comment>
<dbReference type="EC" id="5.2.1.8" evidence="4"/>
<dbReference type="SUPFAM" id="SSF50891">
    <property type="entry name" value="Cyclophilin-like"/>
    <property type="match status" value="1"/>
</dbReference>
<comment type="function">
    <text evidence="4">PPIases accelerate the folding of proteins. It catalyzes the cis-trans isomerization of proline imidic peptide bonds in oligopeptides.</text>
</comment>